<keyword evidence="12" id="KW-1185">Reference proteome</keyword>
<comment type="similarity">
    <text evidence="2">Belongs to the SPCS2 family.</text>
</comment>
<feature type="compositionally biased region" description="Basic and acidic residues" evidence="9">
    <location>
        <begin position="206"/>
        <end position="216"/>
    </location>
</feature>
<accession>A0ABR0S9S6</accession>
<feature type="transmembrane region" description="Helical" evidence="10">
    <location>
        <begin position="37"/>
        <end position="55"/>
    </location>
</feature>
<gene>
    <name evidence="11" type="ORF">PT974_10409</name>
</gene>
<evidence type="ECO:0000256" key="9">
    <source>
        <dbReference type="SAM" id="MobiDB-lite"/>
    </source>
</evidence>
<keyword evidence="6 10" id="KW-1133">Transmembrane helix</keyword>
<keyword evidence="7 10" id="KW-0472">Membrane</keyword>
<dbReference type="InterPro" id="IPR009582">
    <property type="entry name" value="Spc2/SPCS2"/>
</dbReference>
<evidence type="ECO:0000313" key="11">
    <source>
        <dbReference type="EMBL" id="KAK5988912.1"/>
    </source>
</evidence>
<comment type="subcellular location">
    <subcellularLocation>
        <location evidence="1">Endoplasmic reticulum membrane</location>
        <topology evidence="1">Multi-pass membrane protein</topology>
    </subcellularLocation>
</comment>
<comment type="caution">
    <text evidence="11">The sequence shown here is derived from an EMBL/GenBank/DDBJ whole genome shotgun (WGS) entry which is preliminary data.</text>
</comment>
<evidence type="ECO:0000256" key="3">
    <source>
        <dbReference type="ARBA" id="ARBA00017057"/>
    </source>
</evidence>
<dbReference type="Pfam" id="PF06703">
    <property type="entry name" value="SPC25"/>
    <property type="match status" value="1"/>
</dbReference>
<evidence type="ECO:0000256" key="7">
    <source>
        <dbReference type="ARBA" id="ARBA00023136"/>
    </source>
</evidence>
<evidence type="ECO:0000256" key="4">
    <source>
        <dbReference type="ARBA" id="ARBA00022692"/>
    </source>
</evidence>
<evidence type="ECO:0000256" key="5">
    <source>
        <dbReference type="ARBA" id="ARBA00022824"/>
    </source>
</evidence>
<keyword evidence="5" id="KW-0256">Endoplasmic reticulum</keyword>
<dbReference type="Proteomes" id="UP001338125">
    <property type="component" value="Unassembled WGS sequence"/>
</dbReference>
<evidence type="ECO:0000256" key="10">
    <source>
        <dbReference type="SAM" id="Phobius"/>
    </source>
</evidence>
<organism evidence="11 12">
    <name type="scientific">Cladobotryum mycophilum</name>
    <dbReference type="NCBI Taxonomy" id="491253"/>
    <lineage>
        <taxon>Eukaryota</taxon>
        <taxon>Fungi</taxon>
        <taxon>Dikarya</taxon>
        <taxon>Ascomycota</taxon>
        <taxon>Pezizomycotina</taxon>
        <taxon>Sordariomycetes</taxon>
        <taxon>Hypocreomycetidae</taxon>
        <taxon>Hypocreales</taxon>
        <taxon>Hypocreaceae</taxon>
        <taxon>Cladobotryum</taxon>
    </lineage>
</organism>
<evidence type="ECO:0000256" key="8">
    <source>
        <dbReference type="ARBA" id="ARBA00045608"/>
    </source>
</evidence>
<feature type="transmembrane region" description="Helical" evidence="10">
    <location>
        <begin position="67"/>
        <end position="88"/>
    </location>
</feature>
<protein>
    <recommendedName>
        <fullName evidence="3">Signal peptidase complex subunit 2</fullName>
    </recommendedName>
</protein>
<feature type="region of interest" description="Disordered" evidence="9">
    <location>
        <begin position="195"/>
        <end position="216"/>
    </location>
</feature>
<evidence type="ECO:0000313" key="12">
    <source>
        <dbReference type="Proteomes" id="UP001338125"/>
    </source>
</evidence>
<dbReference type="EMBL" id="JAVFKD010000015">
    <property type="protein sequence ID" value="KAK5988912.1"/>
    <property type="molecule type" value="Genomic_DNA"/>
</dbReference>
<evidence type="ECO:0000256" key="2">
    <source>
        <dbReference type="ARBA" id="ARBA00007324"/>
    </source>
</evidence>
<dbReference type="PANTHER" id="PTHR13085">
    <property type="entry name" value="MICROSOMAL SIGNAL PEPTIDASE 25 KDA SUBUNIT"/>
    <property type="match status" value="1"/>
</dbReference>
<evidence type="ECO:0000256" key="6">
    <source>
        <dbReference type="ARBA" id="ARBA00022989"/>
    </source>
</evidence>
<sequence length="216" mass="23803">MANSSEKISLYNLAADDAIPNYLNSLKFKQSNVVGDVKLALGYSAFFIAAACFAWDYKLGFETTKLYTTIAVSLYMLLNGALTLWITFVEKGVVYQGTSPSGEKISITSATKKNEPIYKLAITITPKSSKPQKFEVTKPFATFFDESGYFVAVPFQEILATTVPVIGQRDPKRNKTESQKMLDANPELLNAYLASTTEGSTGVEAVDDHDGKRRKH</sequence>
<comment type="function">
    <text evidence="8">Component of the signal peptidase complex (SPC) which catalyzes the cleavage of N-terminal signal sequences from nascent proteins as they are translocated into the lumen of the endoplasmic reticulum. Enhances the enzymatic activity of SPC and facilitates the interactions between different components of the translocation site.</text>
</comment>
<dbReference type="PANTHER" id="PTHR13085:SF0">
    <property type="entry name" value="SIGNAL PEPTIDASE COMPLEX SUBUNIT 2"/>
    <property type="match status" value="1"/>
</dbReference>
<proteinExistence type="inferred from homology"/>
<name>A0ABR0S9S6_9HYPO</name>
<keyword evidence="4 10" id="KW-0812">Transmembrane</keyword>
<evidence type="ECO:0000256" key="1">
    <source>
        <dbReference type="ARBA" id="ARBA00004477"/>
    </source>
</evidence>
<reference evidence="11 12" key="1">
    <citation type="submission" date="2024-01" db="EMBL/GenBank/DDBJ databases">
        <title>Complete genome of Cladobotryum mycophilum ATHUM6906.</title>
        <authorList>
            <person name="Christinaki A.C."/>
            <person name="Myridakis A.I."/>
            <person name="Kouvelis V.N."/>
        </authorList>
    </citation>
    <scope>NUCLEOTIDE SEQUENCE [LARGE SCALE GENOMIC DNA]</scope>
    <source>
        <strain evidence="11 12">ATHUM6906</strain>
    </source>
</reference>